<dbReference type="PANTHER" id="PTHR34822">
    <property type="entry name" value="GRPB DOMAIN PROTEIN (AFU_ORTHOLOGUE AFUA_1G01530)"/>
    <property type="match status" value="1"/>
</dbReference>
<sequence>MDKEIIIEPYNLNWHTEFVKEKEKFITLLKKDILAIEHIGSTSVEGLNAKPLIDMMIGVKDLKLVDHWIEPLQTIGYEYVFHKHFPQRRFFRKGKWRAGTHHLHVYTHGGQDWKNNLLFRDFMKNHEWARVEYKQLKYELAMKYPFNRVAYTNAKEPFIQRIITLAKENLYI</sequence>
<dbReference type="Proteomes" id="UP000221918">
    <property type="component" value="Unassembled WGS sequence"/>
</dbReference>
<reference evidence="1" key="2">
    <citation type="submission" date="2019-07" db="EMBL/GenBank/DDBJ databases">
        <title>Phylogenomic Reclassification of ATCC Bacillus Strains and Various Taxa within the Genus Bacillus.</title>
        <authorList>
            <person name="Riojas M.A."/>
            <person name="Frank A.M."/>
            <person name="Fenn S.L."/>
            <person name="King S.P."/>
            <person name="Brower S.M."/>
            <person name="Hazbon M.H."/>
        </authorList>
    </citation>
    <scope>NUCLEOTIDE SEQUENCE</scope>
    <source>
        <strain evidence="1">NR-12239</strain>
    </source>
</reference>
<accession>A0AAJ1Z1P9</accession>
<dbReference type="Pfam" id="PF04229">
    <property type="entry name" value="GrpB"/>
    <property type="match status" value="1"/>
</dbReference>
<dbReference type="InterPro" id="IPR043519">
    <property type="entry name" value="NT_sf"/>
</dbReference>
<dbReference type="EMBL" id="VLYX01000031">
    <property type="protein sequence ID" value="MDR4328433.1"/>
    <property type="molecule type" value="Genomic_DNA"/>
</dbReference>
<gene>
    <name evidence="2" type="ORF">COF81_31145</name>
    <name evidence="1" type="ORF">FOS08_21720</name>
</gene>
<dbReference type="RefSeq" id="WP_003203547.1">
    <property type="nucleotide sequence ID" value="NZ_CM000743.1"/>
</dbReference>
<evidence type="ECO:0000313" key="1">
    <source>
        <dbReference type="EMBL" id="MDR4328433.1"/>
    </source>
</evidence>
<dbReference type="Proteomes" id="UP001248134">
    <property type="component" value="Unassembled WGS sequence"/>
</dbReference>
<dbReference type="PANTHER" id="PTHR34822:SF1">
    <property type="entry name" value="GRPB FAMILY PROTEIN"/>
    <property type="match status" value="1"/>
</dbReference>
<comment type="caution">
    <text evidence="1">The sequence shown here is derived from an EMBL/GenBank/DDBJ whole genome shotgun (WGS) entry which is preliminary data.</text>
</comment>
<dbReference type="AlphaFoldDB" id="A0AAJ1Z1P9"/>
<dbReference type="EMBL" id="NUTL01000289">
    <property type="protein sequence ID" value="PHE82838.1"/>
    <property type="molecule type" value="Genomic_DNA"/>
</dbReference>
<organism evidence="1 4">
    <name type="scientific">Bacillus pseudomycoides</name>
    <dbReference type="NCBI Taxonomy" id="64104"/>
    <lineage>
        <taxon>Bacteria</taxon>
        <taxon>Bacillati</taxon>
        <taxon>Bacillota</taxon>
        <taxon>Bacilli</taxon>
        <taxon>Bacillales</taxon>
        <taxon>Bacillaceae</taxon>
        <taxon>Bacillus</taxon>
        <taxon>Bacillus cereus group</taxon>
    </lineage>
</organism>
<evidence type="ECO:0000313" key="2">
    <source>
        <dbReference type="EMBL" id="PHE82838.1"/>
    </source>
</evidence>
<evidence type="ECO:0000313" key="3">
    <source>
        <dbReference type="Proteomes" id="UP000221918"/>
    </source>
</evidence>
<dbReference type="Gene3D" id="3.30.460.10">
    <property type="entry name" value="Beta Polymerase, domain 2"/>
    <property type="match status" value="1"/>
</dbReference>
<reference evidence="2 3" key="1">
    <citation type="submission" date="2017-09" db="EMBL/GenBank/DDBJ databases">
        <title>Large-scale bioinformatics analysis of Bacillus genomes uncovers conserved roles of natural products in bacterial physiology.</title>
        <authorList>
            <consortium name="Agbiome Team Llc"/>
            <person name="Bleich R.M."/>
            <person name="Grubbs K.J."/>
            <person name="Santa Maria K.C."/>
            <person name="Allen S.E."/>
            <person name="Farag S."/>
            <person name="Shank E.A."/>
            <person name="Bowers A."/>
        </authorList>
    </citation>
    <scope>NUCLEOTIDE SEQUENCE [LARGE SCALE GENOMIC DNA]</scope>
    <source>
        <strain evidence="2 3">AFS037265</strain>
    </source>
</reference>
<evidence type="ECO:0000313" key="4">
    <source>
        <dbReference type="Proteomes" id="UP001248134"/>
    </source>
</evidence>
<name>A0AAJ1Z1P9_9BACI</name>
<dbReference type="InterPro" id="IPR007344">
    <property type="entry name" value="GrpB/CoaE"/>
</dbReference>
<dbReference type="SUPFAM" id="SSF81301">
    <property type="entry name" value="Nucleotidyltransferase"/>
    <property type="match status" value="1"/>
</dbReference>
<proteinExistence type="predicted"/>
<protein>
    <submittedName>
        <fullName evidence="1">GrpB family protein</fullName>
    </submittedName>
</protein>